<dbReference type="OrthoDB" id="1747026at2"/>
<organism evidence="3 4">
    <name type="scientific">Alkalithermobacter paradoxus</name>
    <dbReference type="NCBI Taxonomy" id="29349"/>
    <lineage>
        <taxon>Bacteria</taxon>
        <taxon>Bacillati</taxon>
        <taxon>Bacillota</taxon>
        <taxon>Clostridia</taxon>
        <taxon>Peptostreptococcales</taxon>
        <taxon>Tepidibacteraceae</taxon>
        <taxon>Alkalithermobacter</taxon>
    </lineage>
</organism>
<dbReference type="EMBL" id="MZGW01000001">
    <property type="protein sequence ID" value="OPJ57089.1"/>
    <property type="molecule type" value="Genomic_DNA"/>
</dbReference>
<keyword evidence="1" id="KW-0175">Coiled coil</keyword>
<feature type="transmembrane region" description="Helical" evidence="2">
    <location>
        <begin position="21"/>
        <end position="40"/>
    </location>
</feature>
<name>A0A1V4IAY3_9FIRM</name>
<evidence type="ECO:0000313" key="3">
    <source>
        <dbReference type="EMBL" id="OPJ57089.1"/>
    </source>
</evidence>
<dbReference type="Proteomes" id="UP000190140">
    <property type="component" value="Unassembled WGS sequence"/>
</dbReference>
<sequence length="421" mass="49240">MKGNLNKGDKNEDKKKVNSMLIVALTIVSCIFLAFLILYFTNESINDNTNKRLSKLPVIGKRFDSIPTREERLEREKMLANYYISLDDDRAVDKLIILKNGDRRLFESIVNQMKKLNFVRTNTILNHLREREARKDLLQTELELMRAEKADISEEISKYYLKLGLIGTINNLEDDILSLKLDFDNAAEIIQHFKQDFAAKVLYYMDENISLSILQSLTSNQRIDIERQIELYQQYVKRNKSLSDVLSNRKIEDSSKELQDKRKYSVTDVAIILTNMDYLSAAKILHEFEDKEYVNEILTELKDIETLRGKKENVYGFTETVDKALKVLDLYKSDLEKLIKSYERLTPREIAILTEKMTKNNPKYKEYRVSQNESFRITEEDMILEVLKRLRPRLLSQVISELGPEKGAEISRKIGLPKVEQ</sequence>
<dbReference type="RefSeq" id="WP_079410677.1">
    <property type="nucleotide sequence ID" value="NZ_MZGW01000001.1"/>
</dbReference>
<keyword evidence="4" id="KW-1185">Reference proteome</keyword>
<dbReference type="AlphaFoldDB" id="A0A1V4IAY3"/>
<evidence type="ECO:0000313" key="4">
    <source>
        <dbReference type="Proteomes" id="UP000190140"/>
    </source>
</evidence>
<keyword evidence="2" id="KW-1133">Transmembrane helix</keyword>
<evidence type="ECO:0000256" key="2">
    <source>
        <dbReference type="SAM" id="Phobius"/>
    </source>
</evidence>
<keyword evidence="2" id="KW-0812">Transmembrane</keyword>
<gene>
    <name evidence="3" type="ORF">CLOTH_03720</name>
</gene>
<keyword evidence="2" id="KW-0472">Membrane</keyword>
<protein>
    <submittedName>
        <fullName evidence="3">Uncharacterized protein</fullName>
    </submittedName>
</protein>
<accession>A0A1V4IAY3</accession>
<dbReference type="PROSITE" id="PS51257">
    <property type="entry name" value="PROKAR_LIPOPROTEIN"/>
    <property type="match status" value="1"/>
</dbReference>
<feature type="coiled-coil region" evidence="1">
    <location>
        <begin position="128"/>
        <end position="155"/>
    </location>
</feature>
<proteinExistence type="predicted"/>
<reference evidence="3 4" key="1">
    <citation type="submission" date="2017-03" db="EMBL/GenBank/DDBJ databases">
        <title>Genome sequence of Clostridium thermoalcaliphilum DSM 7309.</title>
        <authorList>
            <person name="Poehlein A."/>
            <person name="Daniel R."/>
        </authorList>
    </citation>
    <scope>NUCLEOTIDE SEQUENCE [LARGE SCALE GENOMIC DNA]</scope>
    <source>
        <strain evidence="3 4">DSM 7309</strain>
    </source>
</reference>
<evidence type="ECO:0000256" key="1">
    <source>
        <dbReference type="SAM" id="Coils"/>
    </source>
</evidence>
<comment type="caution">
    <text evidence="3">The sequence shown here is derived from an EMBL/GenBank/DDBJ whole genome shotgun (WGS) entry which is preliminary data.</text>
</comment>
<dbReference type="STRING" id="29349.CLOTH_03720"/>